<evidence type="ECO:0000256" key="5">
    <source>
        <dbReference type="ARBA" id="ARBA00022747"/>
    </source>
</evidence>
<dbReference type="RefSeq" id="WP_211530104.1">
    <property type="nucleotide sequence ID" value="NZ_JWHL01000003.1"/>
</dbReference>
<evidence type="ECO:0000256" key="6">
    <source>
        <dbReference type="ARBA" id="ARBA00023125"/>
    </source>
</evidence>
<evidence type="ECO:0000256" key="7">
    <source>
        <dbReference type="ARBA" id="ARBA00047942"/>
    </source>
</evidence>
<gene>
    <name evidence="9" type="ORF">RJ53_02735</name>
</gene>
<keyword evidence="2" id="KW-0489">Methyltransferase</keyword>
<dbReference type="SUPFAM" id="SSF53335">
    <property type="entry name" value="S-adenosyl-L-methionine-dependent methyltransferases"/>
    <property type="match status" value="1"/>
</dbReference>
<dbReference type="InterPro" id="IPR011639">
    <property type="entry name" value="MethylTrfase_TaqI-like_dom"/>
</dbReference>
<evidence type="ECO:0000256" key="1">
    <source>
        <dbReference type="ARBA" id="ARBA00011900"/>
    </source>
</evidence>
<keyword evidence="6" id="KW-0238">DNA-binding</keyword>
<proteinExistence type="predicted"/>
<keyword evidence="3" id="KW-0808">Transferase</keyword>
<evidence type="ECO:0000313" key="10">
    <source>
        <dbReference type="Proteomes" id="UP000730161"/>
    </source>
</evidence>
<dbReference type="InterPro" id="IPR029063">
    <property type="entry name" value="SAM-dependent_MTases_sf"/>
</dbReference>
<reference evidence="9" key="1">
    <citation type="submission" date="2014-12" db="EMBL/GenBank/DDBJ databases">
        <authorList>
            <person name="Huang H.-H."/>
            <person name="Chen S.-C."/>
            <person name="Lai M.-C."/>
        </authorList>
    </citation>
    <scope>NUCLEOTIDE SEQUENCE</scope>
    <source>
        <strain evidence="9">K1F9705b</strain>
    </source>
</reference>
<dbReference type="GO" id="GO:0032259">
    <property type="term" value="P:methylation"/>
    <property type="evidence" value="ECO:0007669"/>
    <property type="project" value="UniProtKB-KW"/>
</dbReference>
<dbReference type="GO" id="GO:0003677">
    <property type="term" value="F:DNA binding"/>
    <property type="evidence" value="ECO:0007669"/>
    <property type="project" value="UniProtKB-KW"/>
</dbReference>
<dbReference type="GO" id="GO:0009007">
    <property type="term" value="F:site-specific DNA-methyltransferase (adenine-specific) activity"/>
    <property type="evidence" value="ECO:0007669"/>
    <property type="project" value="UniProtKB-EC"/>
</dbReference>
<evidence type="ECO:0000256" key="2">
    <source>
        <dbReference type="ARBA" id="ARBA00022603"/>
    </source>
</evidence>
<keyword evidence="5" id="KW-0680">Restriction system</keyword>
<dbReference type="PRINTS" id="PR00507">
    <property type="entry name" value="N12N6MTFRASE"/>
</dbReference>
<evidence type="ECO:0000313" key="9">
    <source>
        <dbReference type="EMBL" id="MBR1368476.1"/>
    </source>
</evidence>
<comment type="caution">
    <text evidence="9">The sequence shown here is derived from an EMBL/GenBank/DDBJ whole genome shotgun (WGS) entry which is preliminary data.</text>
</comment>
<evidence type="ECO:0000259" key="8">
    <source>
        <dbReference type="Pfam" id="PF07669"/>
    </source>
</evidence>
<dbReference type="GO" id="GO:0009307">
    <property type="term" value="P:DNA restriction-modification system"/>
    <property type="evidence" value="ECO:0007669"/>
    <property type="project" value="UniProtKB-KW"/>
</dbReference>
<dbReference type="Proteomes" id="UP000730161">
    <property type="component" value="Unassembled WGS sequence"/>
</dbReference>
<dbReference type="EC" id="2.1.1.72" evidence="1"/>
<evidence type="ECO:0000256" key="4">
    <source>
        <dbReference type="ARBA" id="ARBA00022691"/>
    </source>
</evidence>
<comment type="catalytic activity">
    <reaction evidence="7">
        <text>a 2'-deoxyadenosine in DNA + S-adenosyl-L-methionine = an N(6)-methyl-2'-deoxyadenosine in DNA + S-adenosyl-L-homocysteine + H(+)</text>
        <dbReference type="Rhea" id="RHEA:15197"/>
        <dbReference type="Rhea" id="RHEA-COMP:12418"/>
        <dbReference type="Rhea" id="RHEA-COMP:12419"/>
        <dbReference type="ChEBI" id="CHEBI:15378"/>
        <dbReference type="ChEBI" id="CHEBI:57856"/>
        <dbReference type="ChEBI" id="CHEBI:59789"/>
        <dbReference type="ChEBI" id="CHEBI:90615"/>
        <dbReference type="ChEBI" id="CHEBI:90616"/>
        <dbReference type="EC" id="2.1.1.72"/>
    </reaction>
</comment>
<evidence type="ECO:0000256" key="3">
    <source>
        <dbReference type="ARBA" id="ARBA00022679"/>
    </source>
</evidence>
<protein>
    <recommendedName>
        <fullName evidence="1">site-specific DNA-methyltransferase (adenine-specific)</fullName>
        <ecNumber evidence="1">2.1.1.72</ecNumber>
    </recommendedName>
</protein>
<dbReference type="AlphaFoldDB" id="A0A8J7W580"/>
<dbReference type="PANTHER" id="PTHR33841">
    <property type="entry name" value="DNA METHYLTRANSFERASE YEEA-RELATED"/>
    <property type="match status" value="1"/>
</dbReference>
<feature type="domain" description="Type II methyltransferase M.TaqI-like" evidence="8">
    <location>
        <begin position="303"/>
        <end position="524"/>
    </location>
</feature>
<sequence>MTVLSREDRGALDTAVQAARRVAEAGARNALSVLGICDEKKPPHLTLEQAELRRLLRVELRRLGGVNAEGFEALIRAVAYEQWHRMLFARFLAENDLLFHPTYKVAVTLAECGEIAREENRDLFELAAEYAEWMLPGIFRQDDPLLSIRYAPEDTAGLHSILSGISDLTFLAEDALGWTYQFWQTEKKKEVNVSERKIEGYDLCAVTQLFTEPYMVQFLLENTLGAWWLSLHPESRLRSEWVYYKEQVQHDFSTWPTAINDLRILDPCCGSGHFLVRAFHMLLAMRQELGEDDESAIAAIIGKNLHGLELDPRCIQIATFALALEAWKAGFSPTKSYLPVPNLACTGIPIKAEKEEWLRLAGGDGSLEIELEKYYELFKNADTLGSLIQVDSGETLANAETLKKAFERAIKKEKDAGDPVAAIFGETAHGVMKAVDLLSRKYDCVVTNVPYLSGGKHGSLLKSFCQDNYSDAKNDIATVFLKRCLSLCRRGGKVSAVMPQNWLFLKSYMKFREGLLKQERWDLLARLGEGGFHSSAAAGAFTILLSISHTQAPEGHMLCGLDVSEERSAAAKAGALVDAEMKCVEQKGQLENPDGRIVFEMNTNETLLSTISYCYHGLTSGDMPRMKFCYWEITELMDIWMPYQGTISNHIFFGGNECLLRWEHGNGAIRILPGARRDGLEAWGKQGVLISQMRVLPSTIFKKEAYDNNTAVIVPHNPAHLPAIWCFCSSPEYNTAVRKIDQSLKVTNATLVKVPFDIDHWTKVAEEQYPHGLPEPYSDDPTQWLFHGHPCGSVIWDEETKRLTHGPIRTDATVLHVAIARLLGYRWPAETDPGMELAAEAREWVKRCDALLPFADDDGIAGIPSLRGEGRLVDRLRSLLAAAYGTAWSPEMENKLLRAAGYTKNDGQLKGDLESLLRDGFFASHSQLFHHRPFIWQIWDGRPDGFSVLLNYHKLDRRNLERLIYTYLGGWITQQRSEVAAGNPGSEERLVAALDLKGRLEKILEGEKPYDIFIRWKPIHEQPIGWDPDLNDGIRLNIRPFVEAGVLRSTPKIHWRTDRGKDPVPNASGTMERHNDRHFKIDEKKQARVDWDL</sequence>
<organism evidence="9 10">
    <name type="scientific">Methanocalculus chunghsingensis</name>
    <dbReference type="NCBI Taxonomy" id="156457"/>
    <lineage>
        <taxon>Archaea</taxon>
        <taxon>Methanobacteriati</taxon>
        <taxon>Methanobacteriota</taxon>
        <taxon>Stenosarchaea group</taxon>
        <taxon>Methanomicrobia</taxon>
        <taxon>Methanomicrobiales</taxon>
        <taxon>Methanocalculaceae</taxon>
        <taxon>Methanocalculus</taxon>
    </lineage>
</organism>
<keyword evidence="4" id="KW-0949">S-adenosyl-L-methionine</keyword>
<name>A0A8J7W580_9EURY</name>
<accession>A0A8J7W580</accession>
<dbReference type="PANTHER" id="PTHR33841:SF6">
    <property type="entry name" value="TYPE II METHYLTRANSFERASE M.HINDII"/>
    <property type="match status" value="1"/>
</dbReference>
<dbReference type="InterPro" id="IPR050953">
    <property type="entry name" value="N4_N6_ade-DNA_methylase"/>
</dbReference>
<dbReference type="Pfam" id="PF07669">
    <property type="entry name" value="Eco57I"/>
    <property type="match status" value="1"/>
</dbReference>
<dbReference type="EMBL" id="JWHL01000003">
    <property type="protein sequence ID" value="MBR1368476.1"/>
    <property type="molecule type" value="Genomic_DNA"/>
</dbReference>
<dbReference type="Gene3D" id="3.40.50.150">
    <property type="entry name" value="Vaccinia Virus protein VP39"/>
    <property type="match status" value="1"/>
</dbReference>
<dbReference type="OrthoDB" id="112158at2157"/>
<keyword evidence="10" id="KW-1185">Reference proteome</keyword>